<dbReference type="STRING" id="414048.SAMN04489864_10759"/>
<dbReference type="InterPro" id="IPR011990">
    <property type="entry name" value="TPR-like_helical_dom_sf"/>
</dbReference>
<name>A0A1I2YFF3_9SPHI</name>
<evidence type="ECO:0000256" key="1">
    <source>
        <dbReference type="ARBA" id="ARBA00004442"/>
    </source>
</evidence>
<keyword evidence="4" id="KW-0472">Membrane</keyword>
<protein>
    <submittedName>
        <fullName evidence="8">Starch-binding associating with outer membrane</fullName>
    </submittedName>
</protein>
<evidence type="ECO:0000256" key="3">
    <source>
        <dbReference type="ARBA" id="ARBA00022729"/>
    </source>
</evidence>
<feature type="domain" description="SusD-like N-terminal" evidence="7">
    <location>
        <begin position="99"/>
        <end position="215"/>
    </location>
</feature>
<evidence type="ECO:0000256" key="5">
    <source>
        <dbReference type="ARBA" id="ARBA00023237"/>
    </source>
</evidence>
<evidence type="ECO:0000259" key="6">
    <source>
        <dbReference type="Pfam" id="PF07980"/>
    </source>
</evidence>
<comment type="subcellular location">
    <subcellularLocation>
        <location evidence="1">Cell outer membrane</location>
    </subcellularLocation>
</comment>
<reference evidence="8 9" key="1">
    <citation type="submission" date="2016-10" db="EMBL/GenBank/DDBJ databases">
        <authorList>
            <person name="de Groot N.N."/>
        </authorList>
    </citation>
    <scope>NUCLEOTIDE SEQUENCE [LARGE SCALE GENOMIC DNA]</scope>
    <source>
        <strain evidence="8 9">DSM 18684</strain>
    </source>
</reference>
<accession>A0A1I2YFF3</accession>
<evidence type="ECO:0000256" key="4">
    <source>
        <dbReference type="ARBA" id="ARBA00023136"/>
    </source>
</evidence>
<feature type="domain" description="RagB/SusD" evidence="6">
    <location>
        <begin position="280"/>
        <end position="586"/>
    </location>
</feature>
<evidence type="ECO:0000259" key="7">
    <source>
        <dbReference type="Pfam" id="PF14322"/>
    </source>
</evidence>
<proteinExistence type="inferred from homology"/>
<sequence length="594" mass="66213">MVAILFSISSCQKVLDKKDLSSLDGDLIFSDSTLAFFNLSFVYDQNLPAWFGNTGGAINGNGTFSDEAQGTHLFFQGQVISTTVGDFGTGLSNSNTWGKIRKINEFIRDIKKGTLPEATKNKMLAEAMFFRAFRYFDLVRLYGGVPLVLEPMDPIGAENKESNMLPRNSTAECIAQIVSDLDFGIQNLPGRYSSNADWGRITRGAAAAFKGRVLLTYASPQFNPSDSQARWQAAYDANLNAKTLLDAAGFGLNTSYSNLWFQEVNNPEAVLITGYNTKNGDVSKKNNTYDLQTRPTYLSSGNGGSNAPTWDFVSDYPMKDGKKPGVSTTYPYDVKLFYKNRDPRFDQTIAYNGATWPILGNANYRLWTYYTSTNNGSTWTSFETNASNTGFYLRKAVSPTITVDLLPNSGTDWIELRYAEVLLNLAESAAGINRTSQGEEAYQGLIALRKRAGIDPGADGMYGLTPGLQRSGLLEAILYERKIELAFEGKRFWDLRRWKKFESVLNGKKRTALRVKLKTGAGMPTPAEFLNTRNNLDLDNVYTSFFEFEIQDKDGANINWKPEYYFFAIPDNAINNNKKLIQNNTWGGAFNPLN</sequence>
<dbReference type="Pfam" id="PF14322">
    <property type="entry name" value="SusD-like_3"/>
    <property type="match status" value="1"/>
</dbReference>
<dbReference type="SUPFAM" id="SSF48452">
    <property type="entry name" value="TPR-like"/>
    <property type="match status" value="1"/>
</dbReference>
<dbReference type="Proteomes" id="UP000199666">
    <property type="component" value="Unassembled WGS sequence"/>
</dbReference>
<organism evidence="8 9">
    <name type="scientific">Pedobacter insulae</name>
    <dbReference type="NCBI Taxonomy" id="414048"/>
    <lineage>
        <taxon>Bacteria</taxon>
        <taxon>Pseudomonadati</taxon>
        <taxon>Bacteroidota</taxon>
        <taxon>Sphingobacteriia</taxon>
        <taxon>Sphingobacteriales</taxon>
        <taxon>Sphingobacteriaceae</taxon>
        <taxon>Pedobacter</taxon>
    </lineage>
</organism>
<dbReference type="Pfam" id="PF07980">
    <property type="entry name" value="SusD_RagB"/>
    <property type="match status" value="1"/>
</dbReference>
<comment type="similarity">
    <text evidence="2">Belongs to the SusD family.</text>
</comment>
<evidence type="ECO:0000313" key="9">
    <source>
        <dbReference type="Proteomes" id="UP000199666"/>
    </source>
</evidence>
<dbReference type="Gene3D" id="1.25.40.390">
    <property type="match status" value="1"/>
</dbReference>
<evidence type="ECO:0000313" key="8">
    <source>
        <dbReference type="EMBL" id="SFH24315.1"/>
    </source>
</evidence>
<dbReference type="InterPro" id="IPR012944">
    <property type="entry name" value="SusD_RagB_dom"/>
</dbReference>
<dbReference type="EMBL" id="FOPP01000007">
    <property type="protein sequence ID" value="SFH24315.1"/>
    <property type="molecule type" value="Genomic_DNA"/>
</dbReference>
<evidence type="ECO:0000256" key="2">
    <source>
        <dbReference type="ARBA" id="ARBA00006275"/>
    </source>
</evidence>
<dbReference type="AlphaFoldDB" id="A0A1I2YFF3"/>
<keyword evidence="5" id="KW-0998">Cell outer membrane</keyword>
<keyword evidence="9" id="KW-1185">Reference proteome</keyword>
<keyword evidence="3" id="KW-0732">Signal</keyword>
<dbReference type="InterPro" id="IPR033985">
    <property type="entry name" value="SusD-like_N"/>
</dbReference>
<gene>
    <name evidence="8" type="ORF">SAMN04489864_10759</name>
</gene>
<dbReference type="GO" id="GO:0009279">
    <property type="term" value="C:cell outer membrane"/>
    <property type="evidence" value="ECO:0007669"/>
    <property type="project" value="UniProtKB-SubCell"/>
</dbReference>